<dbReference type="PANTHER" id="PTHR12411">
    <property type="entry name" value="CYSTEINE PROTEASE FAMILY C1-RELATED"/>
    <property type="match status" value="1"/>
</dbReference>
<reference evidence="12" key="1">
    <citation type="submission" date="2023-07" db="EMBL/GenBank/DDBJ databases">
        <title>draft genome sequence of fig (Ficus carica).</title>
        <authorList>
            <person name="Takahashi T."/>
            <person name="Nishimura K."/>
        </authorList>
    </citation>
    <scope>NUCLEOTIDE SEQUENCE</scope>
</reference>
<dbReference type="CDD" id="cd02248">
    <property type="entry name" value="Peptidase_C1A"/>
    <property type="match status" value="1"/>
</dbReference>
<protein>
    <recommendedName>
        <fullName evidence="8">Vignain</fullName>
    </recommendedName>
</protein>
<evidence type="ECO:0000313" key="13">
    <source>
        <dbReference type="Proteomes" id="UP001187192"/>
    </source>
</evidence>
<keyword evidence="2" id="KW-0645">Protease</keyword>
<dbReference type="Proteomes" id="UP001187192">
    <property type="component" value="Unassembled WGS sequence"/>
</dbReference>
<dbReference type="Gene3D" id="3.90.70.10">
    <property type="entry name" value="Cysteine proteinases"/>
    <property type="match status" value="1"/>
</dbReference>
<dbReference type="SMART" id="SM00645">
    <property type="entry name" value="Pept_C1"/>
    <property type="match status" value="1"/>
</dbReference>
<dbReference type="InterPro" id="IPR025661">
    <property type="entry name" value="Pept_asp_AS"/>
</dbReference>
<accession>A0AA87ZZM9</accession>
<dbReference type="GO" id="GO:0008234">
    <property type="term" value="F:cysteine-type peptidase activity"/>
    <property type="evidence" value="ECO:0007669"/>
    <property type="project" value="UniProtKB-KW"/>
</dbReference>
<comment type="similarity">
    <text evidence="1">Belongs to the peptidase C1 family.</text>
</comment>
<evidence type="ECO:0000313" key="12">
    <source>
        <dbReference type="EMBL" id="GMN43577.1"/>
    </source>
</evidence>
<feature type="chain" id="PRO_5041649932" description="Vignain" evidence="9">
    <location>
        <begin position="26"/>
        <end position="342"/>
    </location>
</feature>
<dbReference type="InterPro" id="IPR013201">
    <property type="entry name" value="Prot_inhib_I29"/>
</dbReference>
<dbReference type="AlphaFoldDB" id="A0AA87ZZM9"/>
<dbReference type="PRINTS" id="PR00705">
    <property type="entry name" value="PAPAIN"/>
</dbReference>
<evidence type="ECO:0000259" key="11">
    <source>
        <dbReference type="SMART" id="SM00848"/>
    </source>
</evidence>
<dbReference type="SMART" id="SM00848">
    <property type="entry name" value="Inhibitor_I29"/>
    <property type="match status" value="1"/>
</dbReference>
<keyword evidence="6" id="KW-1015">Disulfide bond</keyword>
<evidence type="ECO:0000256" key="6">
    <source>
        <dbReference type="ARBA" id="ARBA00023157"/>
    </source>
</evidence>
<evidence type="ECO:0000259" key="10">
    <source>
        <dbReference type="SMART" id="SM00645"/>
    </source>
</evidence>
<dbReference type="PROSITE" id="PS00640">
    <property type="entry name" value="THIOL_PROTEASE_ASN"/>
    <property type="match status" value="1"/>
</dbReference>
<name>A0AA87ZZM9_FICCA</name>
<evidence type="ECO:0000256" key="7">
    <source>
        <dbReference type="ARBA" id="ARBA00023180"/>
    </source>
</evidence>
<evidence type="ECO:0000256" key="4">
    <source>
        <dbReference type="ARBA" id="ARBA00022801"/>
    </source>
</evidence>
<dbReference type="GO" id="GO:0006508">
    <property type="term" value="P:proteolysis"/>
    <property type="evidence" value="ECO:0007669"/>
    <property type="project" value="UniProtKB-KW"/>
</dbReference>
<sequence>MSSTLENTFTLVVLLLLGTNLASLAMSRRTLHEAALVQAHEQWMAQYGRTYANDSEKEMRLKIFKENLHYVESFNNEANNKTYKLSLNRFADYTNDEFLVYFTGNKIPISTESSGEESKPFIYESLTDVADSVNWRDRGAVTPVKDQGSCGSCWAFSAVAAVEGITQIKTGSLYSLSEQQLVDCVMKNDGCNGGSKNFAFEYIQNNGITTEANYPYQEQRYDCQAGTTSVVQISGYQQVPPNNEEERLKAVSVQPVSVSIDANGTSFKYYKSGVFTGPCGTSPHHAVTFVGYGTAEDGTKYWLLKNSWGEDWGENGFMRLERYVASPEGLCGIAIRPSFPIA</sequence>
<dbReference type="Pfam" id="PF00112">
    <property type="entry name" value="Peptidase_C1"/>
    <property type="match status" value="1"/>
</dbReference>
<evidence type="ECO:0000256" key="8">
    <source>
        <dbReference type="ARBA" id="ARBA00069575"/>
    </source>
</evidence>
<keyword evidence="4" id="KW-0378">Hydrolase</keyword>
<organism evidence="12 13">
    <name type="scientific">Ficus carica</name>
    <name type="common">Common fig</name>
    <dbReference type="NCBI Taxonomy" id="3494"/>
    <lineage>
        <taxon>Eukaryota</taxon>
        <taxon>Viridiplantae</taxon>
        <taxon>Streptophyta</taxon>
        <taxon>Embryophyta</taxon>
        <taxon>Tracheophyta</taxon>
        <taxon>Spermatophyta</taxon>
        <taxon>Magnoliopsida</taxon>
        <taxon>eudicotyledons</taxon>
        <taxon>Gunneridae</taxon>
        <taxon>Pentapetalae</taxon>
        <taxon>rosids</taxon>
        <taxon>fabids</taxon>
        <taxon>Rosales</taxon>
        <taxon>Moraceae</taxon>
        <taxon>Ficeae</taxon>
        <taxon>Ficus</taxon>
    </lineage>
</organism>
<dbReference type="FunFam" id="3.90.70.10:FF:000023">
    <property type="entry name" value="Senescence-specific cysteine protease SAG39"/>
    <property type="match status" value="1"/>
</dbReference>
<keyword evidence="5" id="KW-0788">Thiol protease</keyword>
<dbReference type="InterPro" id="IPR039417">
    <property type="entry name" value="Peptidase_C1A_papain-like"/>
</dbReference>
<dbReference type="InterPro" id="IPR000668">
    <property type="entry name" value="Peptidase_C1A_C"/>
</dbReference>
<feature type="signal peptide" evidence="9">
    <location>
        <begin position="1"/>
        <end position="25"/>
    </location>
</feature>
<dbReference type="EMBL" id="BTGU01000016">
    <property type="protein sequence ID" value="GMN43577.1"/>
    <property type="molecule type" value="Genomic_DNA"/>
</dbReference>
<keyword evidence="13" id="KW-1185">Reference proteome</keyword>
<evidence type="ECO:0000256" key="9">
    <source>
        <dbReference type="SAM" id="SignalP"/>
    </source>
</evidence>
<evidence type="ECO:0000256" key="3">
    <source>
        <dbReference type="ARBA" id="ARBA00022729"/>
    </source>
</evidence>
<feature type="domain" description="Peptidase C1A papain C-terminal" evidence="10">
    <location>
        <begin position="129"/>
        <end position="341"/>
    </location>
</feature>
<proteinExistence type="inferred from homology"/>
<feature type="domain" description="Cathepsin propeptide inhibitor" evidence="11">
    <location>
        <begin position="40"/>
        <end position="98"/>
    </location>
</feature>
<evidence type="ECO:0000256" key="5">
    <source>
        <dbReference type="ARBA" id="ARBA00022807"/>
    </source>
</evidence>
<dbReference type="SUPFAM" id="SSF54001">
    <property type="entry name" value="Cysteine proteinases"/>
    <property type="match status" value="1"/>
</dbReference>
<dbReference type="PROSITE" id="PS00139">
    <property type="entry name" value="THIOL_PROTEASE_CYS"/>
    <property type="match status" value="1"/>
</dbReference>
<gene>
    <name evidence="12" type="ORF">TIFTF001_012775</name>
</gene>
<dbReference type="InterPro" id="IPR000169">
    <property type="entry name" value="Pept_cys_AS"/>
</dbReference>
<dbReference type="InterPro" id="IPR013128">
    <property type="entry name" value="Peptidase_C1A"/>
</dbReference>
<comment type="caution">
    <text evidence="12">The sequence shown here is derived from an EMBL/GenBank/DDBJ whole genome shotgun (WGS) entry which is preliminary data.</text>
</comment>
<keyword evidence="3 9" id="KW-0732">Signal</keyword>
<dbReference type="InterPro" id="IPR038765">
    <property type="entry name" value="Papain-like_cys_pep_sf"/>
</dbReference>
<evidence type="ECO:0000256" key="2">
    <source>
        <dbReference type="ARBA" id="ARBA00022670"/>
    </source>
</evidence>
<keyword evidence="7" id="KW-0325">Glycoprotein</keyword>
<dbReference type="Pfam" id="PF08246">
    <property type="entry name" value="Inhibitor_I29"/>
    <property type="match status" value="1"/>
</dbReference>
<evidence type="ECO:0000256" key="1">
    <source>
        <dbReference type="ARBA" id="ARBA00008455"/>
    </source>
</evidence>